<dbReference type="PANTHER" id="PTHR46663">
    <property type="entry name" value="DIGUANYLATE CYCLASE DGCT-RELATED"/>
    <property type="match status" value="1"/>
</dbReference>
<dbReference type="Proteomes" id="UP000005396">
    <property type="component" value="Unassembled WGS sequence"/>
</dbReference>
<name>A8RQS0_ENTBW</name>
<dbReference type="eggNOG" id="COG2199">
    <property type="taxonomic scope" value="Bacteria"/>
</dbReference>
<evidence type="ECO:0000313" key="2">
    <source>
        <dbReference type="EMBL" id="EDP16897.1"/>
    </source>
</evidence>
<proteinExistence type="predicted"/>
<gene>
    <name evidence="2" type="ORF">CLOBOL_02811</name>
</gene>
<evidence type="ECO:0000259" key="1">
    <source>
        <dbReference type="PROSITE" id="PS50887"/>
    </source>
</evidence>
<dbReference type="AlphaFoldDB" id="A8RQS0"/>
<organism evidence="2 3">
    <name type="scientific">Enterocloster bolteae (strain ATCC BAA-613 / DSM 15670 / CCUG 46953 / JCM 12243 / WAL 16351)</name>
    <name type="common">Clostridium bolteae</name>
    <dbReference type="NCBI Taxonomy" id="411902"/>
    <lineage>
        <taxon>Bacteria</taxon>
        <taxon>Bacillati</taxon>
        <taxon>Bacillota</taxon>
        <taxon>Clostridia</taxon>
        <taxon>Lachnospirales</taxon>
        <taxon>Lachnospiraceae</taxon>
        <taxon>Enterocloster</taxon>
    </lineage>
</organism>
<dbReference type="SMART" id="SM00267">
    <property type="entry name" value="GGDEF"/>
    <property type="match status" value="1"/>
</dbReference>
<dbReference type="InterPro" id="IPR000160">
    <property type="entry name" value="GGDEF_dom"/>
</dbReference>
<reference evidence="2 3" key="2">
    <citation type="submission" date="2007-09" db="EMBL/GenBank/DDBJ databases">
        <title>Draft genome sequence of Clostridium bolteae (ATCC BAA-613).</title>
        <authorList>
            <person name="Sudarsanam P."/>
            <person name="Ley R."/>
            <person name="Guruge J."/>
            <person name="Turnbaugh P.J."/>
            <person name="Mahowald M."/>
            <person name="Liep D."/>
            <person name="Gordon J."/>
        </authorList>
    </citation>
    <scope>NUCLEOTIDE SEQUENCE [LARGE SCALE GENOMIC DNA]</scope>
    <source>
        <strain evidence="3">ATCC BAA-613 / DSM 15670 / CCUG 46953 / JCM 12243 / WAL 16351</strain>
    </source>
</reference>
<dbReference type="CDD" id="cd01949">
    <property type="entry name" value="GGDEF"/>
    <property type="match status" value="1"/>
</dbReference>
<dbReference type="SUPFAM" id="SSF55073">
    <property type="entry name" value="Nucleotide cyclase"/>
    <property type="match status" value="1"/>
</dbReference>
<accession>A8RQS0</accession>
<comment type="caution">
    <text evidence="2">The sequence shown here is derived from an EMBL/GenBank/DDBJ whole genome shotgun (WGS) entry which is preliminary data.</text>
</comment>
<sequence length="573" mass="65165">MNMNHVVVDPVKMDLYAFVLKDACDEFFEVDVAERILRPIFLTPGKGDAACGTGEMDVRAAAELFVCEEDRAGFLALFSRQSLDEVCAHKIGKQGEFRRMQQGGRERWVRGTLFSCDACGRDKALFYTVDIESRNAARLMQMNRDLFGVFLDAYIGIAELDLDLGIGTIIQCIPMPDMALRSFQWGRMVGYLCSNVIYHGDRDIFAGTFSLKHMREVWGNGQKNMSLEVRYSADGETFRWAEVNAMLFRREDMPDKVYLAMRDTSEQHLLKGIVERYVYSHCDYFIYLNARNNSYVMFSSKGDGTLLPPDHCDDYEKAIETYVRKYIAPEDQELAICEMRISRVLEELDRTGEHCFYCGVMDSQRGYTRKRLQYLYYDKENQMVLMTRTDVTDIYLEQKRQNKLLQRALMQAQTDPLTGLYNQAVKDMIAERLEGEDGIAAVLFMDLDNFKVINDTLGHIKGDLLLQEVAGVLKKTLRASDLSGRVGGDEFLALLHPVNSPAGVRQCVQRICASVRSVMDRDFHDFCVTCSIGISMYPADGTNIAALVEKADKAAYAVKRKGKNGFAFYSDLL</sequence>
<reference evidence="2 3" key="1">
    <citation type="submission" date="2007-08" db="EMBL/GenBank/DDBJ databases">
        <authorList>
            <person name="Fulton L."/>
            <person name="Clifton S."/>
            <person name="Fulton B."/>
            <person name="Xu J."/>
            <person name="Minx P."/>
            <person name="Pepin K.H."/>
            <person name="Johnson M."/>
            <person name="Thiruvilangam P."/>
            <person name="Bhonagiri V."/>
            <person name="Nash W.E."/>
            <person name="Mardis E.R."/>
            <person name="Wilson R.K."/>
        </authorList>
    </citation>
    <scope>NUCLEOTIDE SEQUENCE [LARGE SCALE GENOMIC DNA]</scope>
    <source>
        <strain evidence="3">ATCC BAA-613 / DSM 15670 / CCUG 46953 / JCM 12243 / WAL 16351</strain>
    </source>
</reference>
<protein>
    <recommendedName>
        <fullName evidence="1">GGDEF domain-containing protein</fullName>
    </recommendedName>
</protein>
<feature type="domain" description="GGDEF" evidence="1">
    <location>
        <begin position="438"/>
        <end position="571"/>
    </location>
</feature>
<dbReference type="PANTHER" id="PTHR46663:SF2">
    <property type="entry name" value="GGDEF DOMAIN-CONTAINING PROTEIN"/>
    <property type="match status" value="1"/>
</dbReference>
<dbReference type="InterPro" id="IPR052163">
    <property type="entry name" value="DGC-Regulatory_Protein"/>
</dbReference>
<dbReference type="HOGENOM" id="CLU_388681_0_0_9"/>
<dbReference type="PaxDb" id="411902-CLOBOL_02811"/>
<dbReference type="NCBIfam" id="TIGR00254">
    <property type="entry name" value="GGDEF"/>
    <property type="match status" value="1"/>
</dbReference>
<evidence type="ECO:0000313" key="3">
    <source>
        <dbReference type="Proteomes" id="UP000005396"/>
    </source>
</evidence>
<dbReference type="InterPro" id="IPR029787">
    <property type="entry name" value="Nucleotide_cyclase"/>
</dbReference>
<dbReference type="Gene3D" id="3.30.70.270">
    <property type="match status" value="1"/>
</dbReference>
<dbReference type="InterPro" id="IPR043128">
    <property type="entry name" value="Rev_trsase/Diguanyl_cyclase"/>
</dbReference>
<dbReference type="PROSITE" id="PS50887">
    <property type="entry name" value="GGDEF"/>
    <property type="match status" value="1"/>
</dbReference>
<dbReference type="Pfam" id="PF00990">
    <property type="entry name" value="GGDEF"/>
    <property type="match status" value="1"/>
</dbReference>
<dbReference type="EMBL" id="ABCC02000026">
    <property type="protein sequence ID" value="EDP16897.1"/>
    <property type="molecule type" value="Genomic_DNA"/>
</dbReference>